<dbReference type="AlphaFoldDB" id="A0A3P6RZZ7"/>
<evidence type="ECO:0000313" key="1">
    <source>
        <dbReference type="EMBL" id="VDK68992.1"/>
    </source>
</evidence>
<name>A0A3P6RZZ7_LITSI</name>
<dbReference type="Proteomes" id="UP000277928">
    <property type="component" value="Unassembled WGS sequence"/>
</dbReference>
<gene>
    <name evidence="1" type="ORF">NLS_LOCUS627</name>
</gene>
<organism evidence="1 2">
    <name type="scientific">Litomosoides sigmodontis</name>
    <name type="common">Filarial nematode worm</name>
    <dbReference type="NCBI Taxonomy" id="42156"/>
    <lineage>
        <taxon>Eukaryota</taxon>
        <taxon>Metazoa</taxon>
        <taxon>Ecdysozoa</taxon>
        <taxon>Nematoda</taxon>
        <taxon>Chromadorea</taxon>
        <taxon>Rhabditida</taxon>
        <taxon>Spirurina</taxon>
        <taxon>Spiruromorpha</taxon>
        <taxon>Filarioidea</taxon>
        <taxon>Onchocercidae</taxon>
        <taxon>Litomosoides</taxon>
    </lineage>
</organism>
<keyword evidence="2" id="KW-1185">Reference proteome</keyword>
<sequence length="70" mass="7463">MIDGAPKMKQVLTVRDGKMAATVGVASLAELRVLPQLLGHSCFSNIPDVTARLCSSLSLLRVLTNDVLRA</sequence>
<reference evidence="1 2" key="1">
    <citation type="submission" date="2018-08" db="EMBL/GenBank/DDBJ databases">
        <authorList>
            <person name="Laetsch R D."/>
            <person name="Stevens L."/>
            <person name="Kumar S."/>
            <person name="Blaxter L. M."/>
        </authorList>
    </citation>
    <scope>NUCLEOTIDE SEQUENCE [LARGE SCALE GENOMIC DNA]</scope>
</reference>
<evidence type="ECO:0000313" key="2">
    <source>
        <dbReference type="Proteomes" id="UP000277928"/>
    </source>
</evidence>
<dbReference type="EMBL" id="UYRX01000016">
    <property type="protein sequence ID" value="VDK68992.1"/>
    <property type="molecule type" value="Genomic_DNA"/>
</dbReference>
<protein>
    <submittedName>
        <fullName evidence="1">Uncharacterized protein</fullName>
    </submittedName>
</protein>
<accession>A0A3P6RZZ7</accession>
<proteinExistence type="predicted"/>